<dbReference type="Proteomes" id="UP001224433">
    <property type="component" value="Plasmid unnamed1"/>
</dbReference>
<geneLocation type="plasmid" evidence="1 2">
    <name>unnamed1</name>
</geneLocation>
<evidence type="ECO:0000313" key="2">
    <source>
        <dbReference type="Proteomes" id="UP001224433"/>
    </source>
</evidence>
<dbReference type="EMBL" id="CP120984">
    <property type="protein sequence ID" value="WLQ69203.1"/>
    <property type="molecule type" value="Genomic_DNA"/>
</dbReference>
<name>A0ABY9JNM0_9ACTN</name>
<dbReference type="RefSeq" id="WP_306105279.1">
    <property type="nucleotide sequence ID" value="NZ_CP120984.1"/>
</dbReference>
<proteinExistence type="predicted"/>
<evidence type="ECO:0000313" key="1">
    <source>
        <dbReference type="EMBL" id="WLQ69203.1"/>
    </source>
</evidence>
<reference evidence="1 2" key="1">
    <citation type="submission" date="2023-03" db="EMBL/GenBank/DDBJ databases">
        <title>Isolation and description of six Streptomyces strains from soil environments, able to metabolize different microbial glucans.</title>
        <authorList>
            <person name="Widen T."/>
            <person name="Larsbrink J."/>
        </authorList>
    </citation>
    <scope>NUCLEOTIDE SEQUENCE [LARGE SCALE GENOMIC DNA]</scope>
    <source>
        <strain evidence="1 2">Alt3</strain>
        <plasmid evidence="1 2">unnamed1</plasmid>
    </source>
</reference>
<protein>
    <recommendedName>
        <fullName evidence="3">Tetratricopeptide repeat protein</fullName>
    </recommendedName>
</protein>
<sequence>MDWLKRAWAAEQLQDWDEAIALVSAHAECFSHDPDIHDNHLWHMDLLARAERVPELTERALTDSHARRRLNRSLRERGMEAALRDRAEDGDCGALYILVRLMCETGRVQEAQKVVADIGPEDQYARQIVAGDCWT</sequence>
<accession>A0ABY9JNM0</accession>
<keyword evidence="2" id="KW-1185">Reference proteome</keyword>
<evidence type="ECO:0008006" key="3">
    <source>
        <dbReference type="Google" id="ProtNLM"/>
    </source>
</evidence>
<organism evidence="1 2">
    <name type="scientific">Streptomyces glycanivorans</name>
    <dbReference type="NCBI Taxonomy" id="3033808"/>
    <lineage>
        <taxon>Bacteria</taxon>
        <taxon>Bacillati</taxon>
        <taxon>Actinomycetota</taxon>
        <taxon>Actinomycetes</taxon>
        <taxon>Kitasatosporales</taxon>
        <taxon>Streptomycetaceae</taxon>
        <taxon>Streptomyces</taxon>
    </lineage>
</organism>
<gene>
    <name evidence="1" type="ORF">P8A20_37315</name>
</gene>
<keyword evidence="1" id="KW-0614">Plasmid</keyword>